<keyword evidence="3" id="KW-1185">Reference proteome</keyword>
<reference evidence="2 3" key="1">
    <citation type="journal article" date="2023" name="Plants (Basel)">
        <title>Bridging the Gap: Combining Genomics and Transcriptomics Approaches to Understand Stylosanthes scabra, an Orphan Legume from the Brazilian Caatinga.</title>
        <authorList>
            <person name="Ferreira-Neto J.R.C."/>
            <person name="da Silva M.D."/>
            <person name="Binneck E."/>
            <person name="de Melo N.F."/>
            <person name="da Silva R.H."/>
            <person name="de Melo A.L.T.M."/>
            <person name="Pandolfi V."/>
            <person name="Bustamante F.O."/>
            <person name="Brasileiro-Vidal A.C."/>
            <person name="Benko-Iseppon A.M."/>
        </authorList>
    </citation>
    <scope>NUCLEOTIDE SEQUENCE [LARGE SCALE GENOMIC DNA]</scope>
    <source>
        <tissue evidence="2">Leaves</tissue>
    </source>
</reference>
<dbReference type="Proteomes" id="UP001341840">
    <property type="component" value="Unassembled WGS sequence"/>
</dbReference>
<feature type="region of interest" description="Disordered" evidence="1">
    <location>
        <begin position="1"/>
        <end position="43"/>
    </location>
</feature>
<dbReference type="EMBL" id="JASCZI010060468">
    <property type="protein sequence ID" value="MED6132327.1"/>
    <property type="molecule type" value="Genomic_DNA"/>
</dbReference>
<dbReference type="Pfam" id="PF07891">
    <property type="entry name" value="DUF1666"/>
    <property type="match status" value="1"/>
</dbReference>
<comment type="caution">
    <text evidence="2">The sequence shown here is derived from an EMBL/GenBank/DDBJ whole genome shotgun (WGS) entry which is preliminary data.</text>
</comment>
<name>A0ABU6S7T6_9FABA</name>
<protein>
    <submittedName>
        <fullName evidence="2">Uncharacterized protein</fullName>
    </submittedName>
</protein>
<sequence length="446" mass="53543">MESSDYSINTEDLKDQEDEKNPKILPDEKQLEEDSSRTDLRIMDDDDDYSNRFDDRLWEHQDLIEQLKIEMNKVRAIMSSSESLRIMEELKPWEAIDERFHYDSSTTSNDLPKFFTVYKERMRKFDILNFQKLYAIGSLRLNILIQSFLCRENTPRPIIKSFLFCLRRGRRSEPESSQVAKNFMREFYGDLETVYVGQLCLSWEVLKWQYEKVLLLLWQGSCEQCRLLIRYNEIAQELQQFQVLLQRFIENEDFQGPRVENYARNRFSMPNLLQVPFIREDKGKYKEREEDEDGITIEMLLEILEESIRTIWNFIRADKDASSLIHKGQRENQNQNQRQLVDPVDSELLVEIVTQLHKKEKRFGEILKSRNCILKKFHQKEEEEKDLMNPFFYFFCQVDMKLVTRVLNMSKISKDQLSWCLNKLNNINFVNRNIHVESSFLLFPCS</sequence>
<evidence type="ECO:0000313" key="3">
    <source>
        <dbReference type="Proteomes" id="UP001341840"/>
    </source>
</evidence>
<dbReference type="PANTHER" id="PTHR46741">
    <property type="entry name" value="OS09G0413600 PROTEIN"/>
    <property type="match status" value="1"/>
</dbReference>
<dbReference type="InterPro" id="IPR012870">
    <property type="entry name" value="DUF1666"/>
</dbReference>
<proteinExistence type="predicted"/>
<organism evidence="2 3">
    <name type="scientific">Stylosanthes scabra</name>
    <dbReference type="NCBI Taxonomy" id="79078"/>
    <lineage>
        <taxon>Eukaryota</taxon>
        <taxon>Viridiplantae</taxon>
        <taxon>Streptophyta</taxon>
        <taxon>Embryophyta</taxon>
        <taxon>Tracheophyta</taxon>
        <taxon>Spermatophyta</taxon>
        <taxon>Magnoliopsida</taxon>
        <taxon>eudicotyledons</taxon>
        <taxon>Gunneridae</taxon>
        <taxon>Pentapetalae</taxon>
        <taxon>rosids</taxon>
        <taxon>fabids</taxon>
        <taxon>Fabales</taxon>
        <taxon>Fabaceae</taxon>
        <taxon>Papilionoideae</taxon>
        <taxon>50 kb inversion clade</taxon>
        <taxon>dalbergioids sensu lato</taxon>
        <taxon>Dalbergieae</taxon>
        <taxon>Pterocarpus clade</taxon>
        <taxon>Stylosanthes</taxon>
    </lineage>
</organism>
<dbReference type="PANTHER" id="PTHR46741:SF2">
    <property type="entry name" value="RIBOSOMAL PROTEIN L34AE"/>
    <property type="match status" value="1"/>
</dbReference>
<gene>
    <name evidence="2" type="ORF">PIB30_017955</name>
</gene>
<feature type="compositionally biased region" description="Basic and acidic residues" evidence="1">
    <location>
        <begin position="11"/>
        <end position="43"/>
    </location>
</feature>
<feature type="compositionally biased region" description="Polar residues" evidence="1">
    <location>
        <begin position="1"/>
        <end position="10"/>
    </location>
</feature>
<evidence type="ECO:0000313" key="2">
    <source>
        <dbReference type="EMBL" id="MED6132327.1"/>
    </source>
</evidence>
<evidence type="ECO:0000256" key="1">
    <source>
        <dbReference type="SAM" id="MobiDB-lite"/>
    </source>
</evidence>
<accession>A0ABU6S7T6</accession>